<reference evidence="3 4" key="1">
    <citation type="journal article" date="2020" name="Microorganisms">
        <title>Osmotic Adaptation and Compatible Solute Biosynthesis of Phototrophic Bacteria as Revealed from Genome Analyses.</title>
        <authorList>
            <person name="Imhoff J.F."/>
            <person name="Rahn T."/>
            <person name="Kunzel S."/>
            <person name="Keller A."/>
            <person name="Neulinger S.C."/>
        </authorList>
    </citation>
    <scope>NUCLEOTIDE SEQUENCE [LARGE SCALE GENOMIC DNA]</scope>
    <source>
        <strain evidence="3 4">DSM 21303</strain>
    </source>
</reference>
<comment type="caution">
    <text evidence="3">The sequence shown here is derived from an EMBL/GenBank/DDBJ whole genome shotgun (WGS) entry which is preliminary data.</text>
</comment>
<evidence type="ECO:0000256" key="1">
    <source>
        <dbReference type="SAM" id="MobiDB-lite"/>
    </source>
</evidence>
<evidence type="ECO:0000256" key="2">
    <source>
        <dbReference type="SAM" id="SignalP"/>
    </source>
</evidence>
<protein>
    <recommendedName>
        <fullName evidence="5">Copper chaperone PCu(A)C</fullName>
    </recommendedName>
</protein>
<feature type="signal peptide" evidence="2">
    <location>
        <begin position="1"/>
        <end position="36"/>
    </location>
</feature>
<dbReference type="AlphaFoldDB" id="A0A9X1B793"/>
<proteinExistence type="predicted"/>
<keyword evidence="4" id="KW-1185">Reference proteome</keyword>
<evidence type="ECO:0000313" key="4">
    <source>
        <dbReference type="Proteomes" id="UP001138802"/>
    </source>
</evidence>
<evidence type="ECO:0008006" key="5">
    <source>
        <dbReference type="Google" id="ProtNLM"/>
    </source>
</evidence>
<organism evidence="3 4">
    <name type="scientific">Thiocapsa imhoffii</name>
    <dbReference type="NCBI Taxonomy" id="382777"/>
    <lineage>
        <taxon>Bacteria</taxon>
        <taxon>Pseudomonadati</taxon>
        <taxon>Pseudomonadota</taxon>
        <taxon>Gammaproteobacteria</taxon>
        <taxon>Chromatiales</taxon>
        <taxon>Chromatiaceae</taxon>
        <taxon>Thiocapsa</taxon>
    </lineage>
</organism>
<keyword evidence="2" id="KW-0732">Signal</keyword>
<evidence type="ECO:0000313" key="3">
    <source>
        <dbReference type="EMBL" id="MBK1643609.1"/>
    </source>
</evidence>
<gene>
    <name evidence="3" type="ORF">CKO25_02835</name>
</gene>
<feature type="region of interest" description="Disordered" evidence="1">
    <location>
        <begin position="154"/>
        <end position="178"/>
    </location>
</feature>
<dbReference type="RefSeq" id="WP_200386421.1">
    <property type="nucleotide sequence ID" value="NZ_NRSD01000002.1"/>
</dbReference>
<name>A0A9X1B793_9GAMM</name>
<dbReference type="Proteomes" id="UP001138802">
    <property type="component" value="Unassembled WGS sequence"/>
</dbReference>
<accession>A0A9X1B793</accession>
<dbReference type="EMBL" id="NRSD01000002">
    <property type="protein sequence ID" value="MBK1643609.1"/>
    <property type="molecule type" value="Genomic_DNA"/>
</dbReference>
<sequence>MPHQSTLHTWPRGLTRSRAGGGVAALCLLLATSVGAHDDAYLDTLVGPNGGQLRVAGDHHLELVLDPPRESPAALHPVAVFLTDHADQPIASAGFSARAVIVANRERTTLVLEPSEANQLSGTGLFGHDPDMVVVVTLTTPDQLNEQVRFTPYKYLDGSPRDPSGEATATSDPHAHHH</sequence>
<feature type="chain" id="PRO_5040761989" description="Copper chaperone PCu(A)C" evidence="2">
    <location>
        <begin position="37"/>
        <end position="178"/>
    </location>
</feature>